<dbReference type="PIRSF" id="PIRSF006707">
    <property type="entry name" value="MJ1563"/>
    <property type="match status" value="1"/>
</dbReference>
<accession>A0ABS2MX60</accession>
<dbReference type="PANTHER" id="PTHR38465:SF1">
    <property type="entry name" value="HTH-TYPE TRANSCRIPTIONAL REGULATOR MJ1563-RELATED"/>
    <property type="match status" value="1"/>
</dbReference>
<sequence>MDSKTEERFEQIRSRIIEQIAANMKLYGVPSTVGRLMGTIYYNRGPMTLDDMTEELGMSKTRMSQAVRELLELQLAEKVFEKGVRKDIYNVEQDYYQTFISLFSSNWRKGISMNRSFQQKLIIELNELIHDENLEEDAKEKAQEYLDETQSILDFYHWLNRLVEFFESNEIFKHVPKTEDLPEKDK</sequence>
<dbReference type="InterPro" id="IPR036390">
    <property type="entry name" value="WH_DNA-bd_sf"/>
</dbReference>
<comment type="caution">
    <text evidence="6">The sequence shown here is derived from an EMBL/GenBank/DDBJ whole genome shotgun (WGS) entry which is preliminary data.</text>
</comment>
<evidence type="ECO:0000313" key="6">
    <source>
        <dbReference type="EMBL" id="MBM7570493.1"/>
    </source>
</evidence>
<evidence type="ECO:0000256" key="4">
    <source>
        <dbReference type="PIRNR" id="PIRNR006707"/>
    </source>
</evidence>
<dbReference type="EMBL" id="JAFBDR010000003">
    <property type="protein sequence ID" value="MBM7570493.1"/>
    <property type="molecule type" value="Genomic_DNA"/>
</dbReference>
<comment type="similarity">
    <text evidence="4">Belongs to the GbsR family.</text>
</comment>
<dbReference type="Gene3D" id="1.10.10.10">
    <property type="entry name" value="Winged helix-like DNA-binding domain superfamily/Winged helix DNA-binding domain"/>
    <property type="match status" value="1"/>
</dbReference>
<dbReference type="GO" id="GO:0003677">
    <property type="term" value="F:DNA binding"/>
    <property type="evidence" value="ECO:0007669"/>
    <property type="project" value="UniProtKB-KW"/>
</dbReference>
<dbReference type="RefSeq" id="WP_204497897.1">
    <property type="nucleotide sequence ID" value="NZ_JAFBDR010000003.1"/>
</dbReference>
<proteinExistence type="inferred from homology"/>
<gene>
    <name evidence="6" type="ORF">JOC48_000971</name>
</gene>
<protein>
    <recommendedName>
        <fullName evidence="4">HTH-type transcriptional regulator</fullName>
    </recommendedName>
</protein>
<evidence type="ECO:0000313" key="7">
    <source>
        <dbReference type="Proteomes" id="UP001296943"/>
    </source>
</evidence>
<organism evidence="6 7">
    <name type="scientific">Aquibacillus albus</name>
    <dbReference type="NCBI Taxonomy" id="1168171"/>
    <lineage>
        <taxon>Bacteria</taxon>
        <taxon>Bacillati</taxon>
        <taxon>Bacillota</taxon>
        <taxon>Bacilli</taxon>
        <taxon>Bacillales</taxon>
        <taxon>Bacillaceae</taxon>
        <taxon>Aquibacillus</taxon>
    </lineage>
</organism>
<keyword evidence="7" id="KW-1185">Reference proteome</keyword>
<feature type="domain" description="HTH marR-type" evidence="5">
    <location>
        <begin position="27"/>
        <end position="85"/>
    </location>
</feature>
<dbReference type="Proteomes" id="UP001296943">
    <property type="component" value="Unassembled WGS sequence"/>
</dbReference>
<dbReference type="InterPro" id="IPR052362">
    <property type="entry name" value="HTH-GbsR_regulator"/>
</dbReference>
<evidence type="ECO:0000259" key="5">
    <source>
        <dbReference type="Pfam" id="PF12802"/>
    </source>
</evidence>
<dbReference type="InterPro" id="IPR000835">
    <property type="entry name" value="HTH_MarR-typ"/>
</dbReference>
<dbReference type="InterPro" id="IPR036388">
    <property type="entry name" value="WH-like_DNA-bd_sf"/>
</dbReference>
<evidence type="ECO:0000256" key="3">
    <source>
        <dbReference type="ARBA" id="ARBA00023163"/>
    </source>
</evidence>
<keyword evidence="2 4" id="KW-0238">DNA-binding</keyword>
<evidence type="ECO:0000256" key="2">
    <source>
        <dbReference type="ARBA" id="ARBA00023125"/>
    </source>
</evidence>
<name>A0ABS2MX60_9BACI</name>
<dbReference type="SUPFAM" id="SSF46785">
    <property type="entry name" value="Winged helix' DNA-binding domain"/>
    <property type="match status" value="1"/>
</dbReference>
<dbReference type="Pfam" id="PF12802">
    <property type="entry name" value="MarR_2"/>
    <property type="match status" value="1"/>
</dbReference>
<keyword evidence="1 4" id="KW-0805">Transcription regulation</keyword>
<evidence type="ECO:0000256" key="1">
    <source>
        <dbReference type="ARBA" id="ARBA00023015"/>
    </source>
</evidence>
<dbReference type="PANTHER" id="PTHR38465">
    <property type="entry name" value="HTH-TYPE TRANSCRIPTIONAL REGULATOR MJ1563-RELATED"/>
    <property type="match status" value="1"/>
</dbReference>
<keyword evidence="3 4" id="KW-0804">Transcription</keyword>
<reference evidence="6 7" key="1">
    <citation type="submission" date="2021-01" db="EMBL/GenBank/DDBJ databases">
        <title>Genomic Encyclopedia of Type Strains, Phase IV (KMG-IV): sequencing the most valuable type-strain genomes for metagenomic binning, comparative biology and taxonomic classification.</title>
        <authorList>
            <person name="Goeker M."/>
        </authorList>
    </citation>
    <scope>NUCLEOTIDE SEQUENCE [LARGE SCALE GENOMIC DNA]</scope>
    <source>
        <strain evidence="6 7">DSM 23711</strain>
    </source>
</reference>
<dbReference type="InterPro" id="IPR026282">
    <property type="entry name" value="MJ1563"/>
</dbReference>